<keyword evidence="3 8" id="KW-0597">Phosphoprotein</keyword>
<evidence type="ECO:0000256" key="8">
    <source>
        <dbReference type="PROSITE-ProRule" id="PRU00169"/>
    </source>
</evidence>
<keyword evidence="5" id="KW-0805">Transcription regulation</keyword>
<evidence type="ECO:0000256" key="5">
    <source>
        <dbReference type="ARBA" id="ARBA00023015"/>
    </source>
</evidence>
<dbReference type="InterPro" id="IPR039420">
    <property type="entry name" value="WalR-like"/>
</dbReference>
<feature type="modified residue" description="4-aspartylphosphate" evidence="8">
    <location>
        <position position="54"/>
    </location>
</feature>
<dbReference type="GO" id="GO:0005829">
    <property type="term" value="C:cytosol"/>
    <property type="evidence" value="ECO:0007669"/>
    <property type="project" value="TreeGrafter"/>
</dbReference>
<sequence>MWRIVIIEDEKPILDLHNHLLTKHGGFQIIDTFQSPLEAINMLPDYTLDAILLDIEMPKMTGIELAKKLVDDGIDVPIIFSTAYPNYALEAFRVQALDYILKPLTPSAVQDLDDRLKKYYGVPNQQRSSNTLQVQLYGNTFIKKDHQSLKWPTRVTEELFYYFLLHKEKAVSKWQILDDIWPNIDEKRALANLYNTIYRIRQLFSDLNIPLKIERTTDGYEMQINQTVQFIETHNTDDLLLESKGYLWAYKLQNIQL</sequence>
<dbReference type="RefSeq" id="WP_073518098.1">
    <property type="nucleotide sequence ID" value="NZ_MPOM01000011.1"/>
</dbReference>
<dbReference type="InterPro" id="IPR001789">
    <property type="entry name" value="Sig_transdc_resp-reg_receiver"/>
</dbReference>
<evidence type="ECO:0000256" key="3">
    <source>
        <dbReference type="ARBA" id="ARBA00022553"/>
    </source>
</evidence>
<evidence type="ECO:0000313" key="11">
    <source>
        <dbReference type="Proteomes" id="UP000186535"/>
    </source>
</evidence>
<dbReference type="Pfam" id="PF00072">
    <property type="entry name" value="Response_reg"/>
    <property type="match status" value="1"/>
</dbReference>
<dbReference type="InterPro" id="IPR036388">
    <property type="entry name" value="WH-like_DNA-bd_sf"/>
</dbReference>
<name>A0A1C3ZFW6_BACCE</name>
<dbReference type="SUPFAM" id="SSF52172">
    <property type="entry name" value="CheY-like"/>
    <property type="match status" value="1"/>
</dbReference>
<keyword evidence="6" id="KW-0238">DNA-binding</keyword>
<dbReference type="Gene3D" id="3.40.50.2300">
    <property type="match status" value="1"/>
</dbReference>
<dbReference type="PANTHER" id="PTHR48111:SF17">
    <property type="entry name" value="TRANSCRIPTIONAL REGULATORY PROTEIN YPDB"/>
    <property type="match status" value="1"/>
</dbReference>
<dbReference type="Proteomes" id="UP000186535">
    <property type="component" value="Unassembled WGS sequence"/>
</dbReference>
<accession>A0A1C3ZFW6</accession>
<dbReference type="EMBL" id="MPON01000007">
    <property type="protein sequence ID" value="OKA35391.1"/>
    <property type="molecule type" value="Genomic_DNA"/>
</dbReference>
<dbReference type="AlphaFoldDB" id="A0A1C3ZFW6"/>
<comment type="caution">
    <text evidence="10">The sequence shown here is derived from an EMBL/GenBank/DDBJ whole genome shotgun (WGS) entry which is preliminary data.</text>
</comment>
<evidence type="ECO:0000256" key="1">
    <source>
        <dbReference type="ARBA" id="ARBA00004496"/>
    </source>
</evidence>
<keyword evidence="4" id="KW-0902">Two-component regulatory system</keyword>
<evidence type="ECO:0000256" key="2">
    <source>
        <dbReference type="ARBA" id="ARBA00022490"/>
    </source>
</evidence>
<feature type="domain" description="Response regulatory" evidence="9">
    <location>
        <begin position="3"/>
        <end position="117"/>
    </location>
</feature>
<dbReference type="PANTHER" id="PTHR48111">
    <property type="entry name" value="REGULATOR OF RPOS"/>
    <property type="match status" value="1"/>
</dbReference>
<reference evidence="10 11" key="1">
    <citation type="submission" date="2016-11" db="EMBL/GenBank/DDBJ databases">
        <title>Identification of Bacillus cereus isolated from egg-white.</title>
        <authorList>
            <person name="Soni A."/>
            <person name="Oey I."/>
            <person name="Silcock P."/>
            <person name="Bremer P."/>
        </authorList>
    </citation>
    <scope>NUCLEOTIDE SEQUENCE [LARGE SCALE GENOMIC DNA]</scope>
    <source>
        <strain evidence="10 11">NZAS03</strain>
    </source>
</reference>
<gene>
    <name evidence="10" type="ORF">BJR07_20590</name>
</gene>
<organism evidence="10 11">
    <name type="scientific">Bacillus cereus</name>
    <dbReference type="NCBI Taxonomy" id="1396"/>
    <lineage>
        <taxon>Bacteria</taxon>
        <taxon>Bacillati</taxon>
        <taxon>Bacillota</taxon>
        <taxon>Bacilli</taxon>
        <taxon>Bacillales</taxon>
        <taxon>Bacillaceae</taxon>
        <taxon>Bacillus</taxon>
        <taxon>Bacillus cereus group</taxon>
    </lineage>
</organism>
<comment type="subcellular location">
    <subcellularLocation>
        <location evidence="1">Cytoplasm</location>
    </subcellularLocation>
</comment>
<dbReference type="InterPro" id="IPR011006">
    <property type="entry name" value="CheY-like_superfamily"/>
</dbReference>
<evidence type="ECO:0000256" key="6">
    <source>
        <dbReference type="ARBA" id="ARBA00023125"/>
    </source>
</evidence>
<dbReference type="GO" id="GO:0032993">
    <property type="term" value="C:protein-DNA complex"/>
    <property type="evidence" value="ECO:0007669"/>
    <property type="project" value="TreeGrafter"/>
</dbReference>
<evidence type="ECO:0000256" key="7">
    <source>
        <dbReference type="ARBA" id="ARBA00023163"/>
    </source>
</evidence>
<dbReference type="InterPro" id="IPR016032">
    <property type="entry name" value="Sig_transdc_resp-reg_C-effctor"/>
</dbReference>
<protein>
    <submittedName>
        <fullName evidence="10">Response regulator receiver protein</fullName>
    </submittedName>
</protein>
<dbReference type="GO" id="GO:0000976">
    <property type="term" value="F:transcription cis-regulatory region binding"/>
    <property type="evidence" value="ECO:0007669"/>
    <property type="project" value="TreeGrafter"/>
</dbReference>
<dbReference type="GO" id="GO:0000156">
    <property type="term" value="F:phosphorelay response regulator activity"/>
    <property type="evidence" value="ECO:0007669"/>
    <property type="project" value="TreeGrafter"/>
</dbReference>
<proteinExistence type="predicted"/>
<dbReference type="Gene3D" id="1.10.10.10">
    <property type="entry name" value="Winged helix-like DNA-binding domain superfamily/Winged helix DNA-binding domain"/>
    <property type="match status" value="1"/>
</dbReference>
<keyword evidence="2" id="KW-0963">Cytoplasm</keyword>
<dbReference type="GO" id="GO:0006355">
    <property type="term" value="P:regulation of DNA-templated transcription"/>
    <property type="evidence" value="ECO:0007669"/>
    <property type="project" value="InterPro"/>
</dbReference>
<evidence type="ECO:0000256" key="4">
    <source>
        <dbReference type="ARBA" id="ARBA00023012"/>
    </source>
</evidence>
<evidence type="ECO:0000313" key="10">
    <source>
        <dbReference type="EMBL" id="OKA35391.1"/>
    </source>
</evidence>
<dbReference type="SUPFAM" id="SSF46894">
    <property type="entry name" value="C-terminal effector domain of the bipartite response regulators"/>
    <property type="match status" value="1"/>
</dbReference>
<keyword evidence="7" id="KW-0804">Transcription</keyword>
<evidence type="ECO:0000259" key="9">
    <source>
        <dbReference type="PROSITE" id="PS50110"/>
    </source>
</evidence>
<dbReference type="SMART" id="SM00448">
    <property type="entry name" value="REC"/>
    <property type="match status" value="1"/>
</dbReference>
<dbReference type="PROSITE" id="PS50110">
    <property type="entry name" value="RESPONSE_REGULATORY"/>
    <property type="match status" value="1"/>
</dbReference>